<protein>
    <recommendedName>
        <fullName evidence="8">Cell division protein ZipA</fullName>
    </recommendedName>
</protein>
<dbReference type="GO" id="GO:0051301">
    <property type="term" value="P:cell division"/>
    <property type="evidence" value="ECO:0007669"/>
    <property type="project" value="UniProtKB-KW"/>
</dbReference>
<dbReference type="PANTHER" id="PTHR38685:SF1">
    <property type="entry name" value="CELL DIVISION PROTEIN ZIPA"/>
    <property type="match status" value="1"/>
</dbReference>
<dbReference type="InterPro" id="IPR007449">
    <property type="entry name" value="ZipA_FtsZ-bd_C"/>
</dbReference>
<comment type="subcellular location">
    <subcellularLocation>
        <location evidence="9">Cell inner membrane</location>
        <topology evidence="9">Single-pass type I membrane protein</topology>
    </subcellularLocation>
</comment>
<evidence type="ECO:0000256" key="8">
    <source>
        <dbReference type="RuleBase" id="RU003612"/>
    </source>
</evidence>
<evidence type="ECO:0000256" key="2">
    <source>
        <dbReference type="ARBA" id="ARBA00022519"/>
    </source>
</evidence>
<comment type="similarity">
    <text evidence="8">Belongs to the ZipA family.</text>
</comment>
<dbReference type="Gene3D" id="3.30.1400.10">
    <property type="entry name" value="ZipA, C-terminal FtsZ-binding domain"/>
    <property type="match status" value="1"/>
</dbReference>
<evidence type="ECO:0000256" key="7">
    <source>
        <dbReference type="ARBA" id="ARBA00023306"/>
    </source>
</evidence>
<evidence type="ECO:0000256" key="3">
    <source>
        <dbReference type="ARBA" id="ARBA00022618"/>
    </source>
</evidence>
<evidence type="ECO:0000256" key="5">
    <source>
        <dbReference type="ARBA" id="ARBA00022989"/>
    </source>
</evidence>
<keyword evidence="6 9" id="KW-0472">Membrane</keyword>
<feature type="transmembrane region" description="Helical" evidence="11">
    <location>
        <begin position="6"/>
        <end position="23"/>
    </location>
</feature>
<sequence length="255" mass="28852">MNILYWALGIIAILAAIKIWKHYKPKYNRKKANMLDHPEGDLYTDSYFDEPMIENEGKAAFDAPIDEISKKDEISKEEVNPSSDQILDEEPPKKAIPSKKKERKSEMIIALYVITKNEIGFTGTDVLTVLEDLGLKYGKMSIFHHYGVGELKVQEPVYSVANMVEPGIFDPQYMSNFNTSGLALFMRLPGPFGGRVAFELILNHAQRIAESLDGILVDEGKVPLVQKKIGILRDRIANFEQRSSSLSMLKRGFRN</sequence>
<dbReference type="Pfam" id="PF04354">
    <property type="entry name" value="ZipA_C"/>
    <property type="match status" value="1"/>
</dbReference>
<evidence type="ECO:0000256" key="4">
    <source>
        <dbReference type="ARBA" id="ARBA00022692"/>
    </source>
</evidence>
<reference evidence="13" key="1">
    <citation type="submission" date="2023-06" db="EMBL/GenBank/DDBJ databases">
        <title>Uncultivated large filamentous bacteria from sulfidic sediments reveal new species and different genomic features in energy metabolism and defense.</title>
        <authorList>
            <person name="Fonseca A."/>
        </authorList>
    </citation>
    <scope>NUCLEOTIDE SEQUENCE</scope>
    <source>
        <strain evidence="13">HSG4</strain>
    </source>
</reference>
<evidence type="ECO:0000256" key="1">
    <source>
        <dbReference type="ARBA" id="ARBA00022475"/>
    </source>
</evidence>
<organism evidence="13 14">
    <name type="scientific">Candidatus Marithioploca araucensis</name>
    <dbReference type="NCBI Taxonomy" id="70273"/>
    <lineage>
        <taxon>Bacteria</taxon>
        <taxon>Pseudomonadati</taxon>
        <taxon>Pseudomonadota</taxon>
        <taxon>Gammaproteobacteria</taxon>
        <taxon>Thiotrichales</taxon>
        <taxon>Thiotrichaceae</taxon>
        <taxon>Candidatus Marithioploca</taxon>
    </lineage>
</organism>
<keyword evidence="5 11" id="KW-1133">Transmembrane helix</keyword>
<evidence type="ECO:0000256" key="9">
    <source>
        <dbReference type="RuleBase" id="RU003613"/>
    </source>
</evidence>
<name>A0ABT7VQ09_9GAMM</name>
<accession>A0ABT7VQ09</accession>
<keyword evidence="1 9" id="KW-1003">Cell membrane</keyword>
<keyword evidence="4 9" id="KW-0812">Transmembrane</keyword>
<dbReference type="InterPro" id="IPR011919">
    <property type="entry name" value="Cell_div_ZipA"/>
</dbReference>
<keyword evidence="3 8" id="KW-0132">Cell division</keyword>
<dbReference type="EMBL" id="JAUCGM010000001">
    <property type="protein sequence ID" value="MDM8561746.1"/>
    <property type="molecule type" value="Genomic_DNA"/>
</dbReference>
<comment type="caution">
    <text evidence="13">The sequence shown here is derived from an EMBL/GenBank/DDBJ whole genome shotgun (WGS) entry which is preliminary data.</text>
</comment>
<keyword evidence="7 8" id="KW-0131">Cell cycle</keyword>
<evidence type="ECO:0000256" key="6">
    <source>
        <dbReference type="ARBA" id="ARBA00023136"/>
    </source>
</evidence>
<dbReference type="SUPFAM" id="SSF64383">
    <property type="entry name" value="Cell-division protein ZipA, C-terminal domain"/>
    <property type="match status" value="1"/>
</dbReference>
<comment type="function">
    <text evidence="8">Essential cell division protein that stabilizes the FtsZ protofilaments by cross-linking them and that serves as a cytoplasmic membrane anchor for the Z ring. Also required for the recruitment to the septal ring of downstream cell division proteins.</text>
</comment>
<evidence type="ECO:0000313" key="13">
    <source>
        <dbReference type="EMBL" id="MDM8561746.1"/>
    </source>
</evidence>
<keyword evidence="14" id="KW-1185">Reference proteome</keyword>
<feature type="domain" description="ZipA C-terminal FtsZ-binding" evidence="12">
    <location>
        <begin position="105"/>
        <end position="236"/>
    </location>
</feature>
<evidence type="ECO:0000313" key="14">
    <source>
        <dbReference type="Proteomes" id="UP001171945"/>
    </source>
</evidence>
<keyword evidence="2 9" id="KW-0997">Cell inner membrane</keyword>
<proteinExistence type="inferred from homology"/>
<evidence type="ECO:0000256" key="10">
    <source>
        <dbReference type="SAM" id="MobiDB-lite"/>
    </source>
</evidence>
<dbReference type="Proteomes" id="UP001171945">
    <property type="component" value="Unassembled WGS sequence"/>
</dbReference>
<dbReference type="PANTHER" id="PTHR38685">
    <property type="entry name" value="CELL DIVISION PROTEIN ZIPA"/>
    <property type="match status" value="1"/>
</dbReference>
<dbReference type="InterPro" id="IPR036765">
    <property type="entry name" value="ZipA_FtsZ-bd_C_sf"/>
</dbReference>
<dbReference type="SMART" id="SM00771">
    <property type="entry name" value="ZipA_C"/>
    <property type="match status" value="1"/>
</dbReference>
<gene>
    <name evidence="13" type="primary">zipA</name>
    <name evidence="13" type="ORF">QUF54_00150</name>
</gene>
<evidence type="ECO:0000256" key="11">
    <source>
        <dbReference type="SAM" id="Phobius"/>
    </source>
</evidence>
<feature type="region of interest" description="Disordered" evidence="10">
    <location>
        <begin position="72"/>
        <end position="99"/>
    </location>
</feature>
<dbReference type="NCBIfam" id="TIGR02205">
    <property type="entry name" value="septum_zipA"/>
    <property type="match status" value="1"/>
</dbReference>
<evidence type="ECO:0000259" key="12">
    <source>
        <dbReference type="SMART" id="SM00771"/>
    </source>
</evidence>